<dbReference type="Proteomes" id="UP001596406">
    <property type="component" value="Unassembled WGS sequence"/>
</dbReference>
<dbReference type="RefSeq" id="WP_304449198.1">
    <property type="nucleotide sequence ID" value="NZ_JARRAH010000001.1"/>
</dbReference>
<name>A0ABD5UAZ1_9EURY</name>
<proteinExistence type="predicted"/>
<comment type="caution">
    <text evidence="1">The sequence shown here is derived from an EMBL/GenBank/DDBJ whole genome shotgun (WGS) entry which is preliminary data.</text>
</comment>
<dbReference type="AlphaFoldDB" id="A0ABD5UAZ1"/>
<keyword evidence="2" id="KW-1185">Reference proteome</keyword>
<organism evidence="1 2">
    <name type="scientific">Halomarina ordinaria</name>
    <dbReference type="NCBI Taxonomy" id="3033939"/>
    <lineage>
        <taxon>Archaea</taxon>
        <taxon>Methanobacteriati</taxon>
        <taxon>Methanobacteriota</taxon>
        <taxon>Stenosarchaea group</taxon>
        <taxon>Halobacteria</taxon>
        <taxon>Halobacteriales</taxon>
        <taxon>Natronomonadaceae</taxon>
        <taxon>Halomarina</taxon>
    </lineage>
</organism>
<gene>
    <name evidence="1" type="ORF">ACFQHK_13550</name>
</gene>
<evidence type="ECO:0000313" key="2">
    <source>
        <dbReference type="Proteomes" id="UP001596406"/>
    </source>
</evidence>
<evidence type="ECO:0008006" key="3">
    <source>
        <dbReference type="Google" id="ProtNLM"/>
    </source>
</evidence>
<evidence type="ECO:0000313" key="1">
    <source>
        <dbReference type="EMBL" id="MFC6837533.1"/>
    </source>
</evidence>
<dbReference type="InterPro" id="IPR055538">
    <property type="entry name" value="DUF7114"/>
</dbReference>
<dbReference type="EMBL" id="JBHSXM010000001">
    <property type="protein sequence ID" value="MFC6837533.1"/>
    <property type="molecule type" value="Genomic_DNA"/>
</dbReference>
<dbReference type="Pfam" id="PF23426">
    <property type="entry name" value="DUF7114"/>
    <property type="match status" value="1"/>
</dbReference>
<sequence>MEEADAVRRAARASVDDIDPTALRDALWAVIDGGSTLPGALALLTASACDADVGEGLVERAAGVQLIYDGLRLTRRLAVEEPWATGERATGDMEILAADVLVARGFYLLARTEAAVAAVEVVRAFGRDRTRGDPPETLEADVLDLAVVVGATAGGIDPTPELRAVAADVAADYGVDLPRTETLDADTLRTRLVGCVDGALADL</sequence>
<reference evidence="1 2" key="1">
    <citation type="journal article" date="2019" name="Int. J. Syst. Evol. Microbiol.">
        <title>The Global Catalogue of Microorganisms (GCM) 10K type strain sequencing project: providing services to taxonomists for standard genome sequencing and annotation.</title>
        <authorList>
            <consortium name="The Broad Institute Genomics Platform"/>
            <consortium name="The Broad Institute Genome Sequencing Center for Infectious Disease"/>
            <person name="Wu L."/>
            <person name="Ma J."/>
        </authorList>
    </citation>
    <scope>NUCLEOTIDE SEQUENCE [LARGE SCALE GENOMIC DNA]</scope>
    <source>
        <strain evidence="1 2">PSRA2</strain>
    </source>
</reference>
<accession>A0ABD5UAZ1</accession>
<protein>
    <recommendedName>
        <fullName evidence="3">Polyprenyl synthetase</fullName>
    </recommendedName>
</protein>